<feature type="region of interest" description="Disordered" evidence="1">
    <location>
        <begin position="1"/>
        <end position="91"/>
    </location>
</feature>
<name>A0A1Y1X1G4_9FUNG</name>
<dbReference type="OrthoDB" id="2122308at2759"/>
<feature type="domain" description="Hyaluronan/mRNA-binding protein" evidence="2">
    <location>
        <begin position="35"/>
        <end position="77"/>
    </location>
</feature>
<dbReference type="AlphaFoldDB" id="A0A1Y1X1G4"/>
<dbReference type="EMBL" id="MCFE01000781">
    <property type="protein sequence ID" value="ORX79458.1"/>
    <property type="molecule type" value="Genomic_DNA"/>
</dbReference>
<evidence type="ECO:0000313" key="3">
    <source>
        <dbReference type="EMBL" id="ORX79458.1"/>
    </source>
</evidence>
<protein>
    <recommendedName>
        <fullName evidence="2">Hyaluronan/mRNA-binding protein domain-containing protein</fullName>
    </recommendedName>
</protein>
<comment type="caution">
    <text evidence="3">The sequence shown here is derived from an EMBL/GenBank/DDBJ whole genome shotgun (WGS) entry which is preliminary data.</text>
</comment>
<keyword evidence="4" id="KW-1185">Reference proteome</keyword>
<feature type="compositionally biased region" description="Basic and acidic residues" evidence="1">
    <location>
        <begin position="25"/>
        <end position="39"/>
    </location>
</feature>
<proteinExistence type="predicted"/>
<sequence>MSSHRLWVPTKATLGQTSKQRTFRRREITSEQNTHDRHVSRNGAPVDPKSMKKQGAGRGNWGTYEEDIEEALHEQAPTSHQAPTKINVAPQ</sequence>
<dbReference type="InterPro" id="IPR006861">
    <property type="entry name" value="HABP4_PAIRBP1-bd"/>
</dbReference>
<reference evidence="3 4" key="1">
    <citation type="submission" date="2016-07" db="EMBL/GenBank/DDBJ databases">
        <title>Pervasive Adenine N6-methylation of Active Genes in Fungi.</title>
        <authorList>
            <consortium name="DOE Joint Genome Institute"/>
            <person name="Mondo S.J."/>
            <person name="Dannebaum R.O."/>
            <person name="Kuo R.C."/>
            <person name="Labutti K."/>
            <person name="Haridas S."/>
            <person name="Kuo A."/>
            <person name="Salamov A."/>
            <person name="Ahrendt S.R."/>
            <person name="Lipzen A."/>
            <person name="Sullivan W."/>
            <person name="Andreopoulos W.B."/>
            <person name="Clum A."/>
            <person name="Lindquist E."/>
            <person name="Daum C."/>
            <person name="Ramamoorthy G.K."/>
            <person name="Gryganskyi A."/>
            <person name="Culley D."/>
            <person name="Magnuson J.K."/>
            <person name="James T.Y."/>
            <person name="O'Malley M.A."/>
            <person name="Stajich J.E."/>
            <person name="Spatafora J.W."/>
            <person name="Visel A."/>
            <person name="Grigoriev I.V."/>
        </authorList>
    </citation>
    <scope>NUCLEOTIDE SEQUENCE [LARGE SCALE GENOMIC DNA]</scope>
    <source>
        <strain evidence="3 4">CBS 931.73</strain>
    </source>
</reference>
<dbReference type="InParanoid" id="A0A1Y1X1G4"/>
<evidence type="ECO:0000259" key="2">
    <source>
        <dbReference type="Pfam" id="PF04774"/>
    </source>
</evidence>
<accession>A0A1Y1X1G4</accession>
<dbReference type="Pfam" id="PF04774">
    <property type="entry name" value="HABP4_PAI-RBP1"/>
    <property type="match status" value="1"/>
</dbReference>
<gene>
    <name evidence="3" type="ORF">K493DRAFT_362600</name>
</gene>
<organism evidence="3 4">
    <name type="scientific">Basidiobolus meristosporus CBS 931.73</name>
    <dbReference type="NCBI Taxonomy" id="1314790"/>
    <lineage>
        <taxon>Eukaryota</taxon>
        <taxon>Fungi</taxon>
        <taxon>Fungi incertae sedis</taxon>
        <taxon>Zoopagomycota</taxon>
        <taxon>Entomophthoromycotina</taxon>
        <taxon>Basidiobolomycetes</taxon>
        <taxon>Basidiobolales</taxon>
        <taxon>Basidiobolaceae</taxon>
        <taxon>Basidiobolus</taxon>
    </lineage>
</organism>
<evidence type="ECO:0000313" key="4">
    <source>
        <dbReference type="Proteomes" id="UP000193498"/>
    </source>
</evidence>
<feature type="compositionally biased region" description="Polar residues" evidence="1">
    <location>
        <begin position="76"/>
        <end position="91"/>
    </location>
</feature>
<evidence type="ECO:0000256" key="1">
    <source>
        <dbReference type="SAM" id="MobiDB-lite"/>
    </source>
</evidence>
<dbReference type="Proteomes" id="UP000193498">
    <property type="component" value="Unassembled WGS sequence"/>
</dbReference>